<dbReference type="EMBL" id="GDHF01002365">
    <property type="protein sequence ID" value="JAI49949.1"/>
    <property type="molecule type" value="Transcribed_RNA"/>
</dbReference>
<dbReference type="Pfam" id="PF13359">
    <property type="entry name" value="DDE_Tnp_4"/>
    <property type="match status" value="1"/>
</dbReference>
<evidence type="ECO:0000256" key="1">
    <source>
        <dbReference type="ARBA" id="ARBA00001968"/>
    </source>
</evidence>
<keyword evidence="7" id="KW-0539">Nucleus</keyword>
<evidence type="ECO:0000256" key="6">
    <source>
        <dbReference type="ARBA" id="ARBA00022801"/>
    </source>
</evidence>
<keyword evidence="4" id="KW-0540">Nuclease</keyword>
<dbReference type="GO" id="GO:0046872">
    <property type="term" value="F:metal ion binding"/>
    <property type="evidence" value="ECO:0007669"/>
    <property type="project" value="UniProtKB-KW"/>
</dbReference>
<evidence type="ECO:0000256" key="2">
    <source>
        <dbReference type="ARBA" id="ARBA00004123"/>
    </source>
</evidence>
<comment type="cofactor">
    <cofactor evidence="1">
        <name>a divalent metal cation</name>
        <dbReference type="ChEBI" id="CHEBI:60240"/>
    </cofactor>
</comment>
<evidence type="ECO:0000256" key="4">
    <source>
        <dbReference type="ARBA" id="ARBA00022722"/>
    </source>
</evidence>
<evidence type="ECO:0000256" key="3">
    <source>
        <dbReference type="ARBA" id="ARBA00006958"/>
    </source>
</evidence>
<organism evidence="9">
    <name type="scientific">Bactrocera latifrons</name>
    <name type="common">Malaysian fruit fly</name>
    <name type="synonym">Chaetodacus latifrons</name>
    <dbReference type="NCBI Taxonomy" id="174628"/>
    <lineage>
        <taxon>Eukaryota</taxon>
        <taxon>Metazoa</taxon>
        <taxon>Ecdysozoa</taxon>
        <taxon>Arthropoda</taxon>
        <taxon>Hexapoda</taxon>
        <taxon>Insecta</taxon>
        <taxon>Pterygota</taxon>
        <taxon>Neoptera</taxon>
        <taxon>Endopterygota</taxon>
        <taxon>Diptera</taxon>
        <taxon>Brachycera</taxon>
        <taxon>Muscomorpha</taxon>
        <taxon>Tephritoidea</taxon>
        <taxon>Tephritidae</taxon>
        <taxon>Bactrocera</taxon>
        <taxon>Bactrocera</taxon>
    </lineage>
</organism>
<gene>
    <name evidence="9" type="primary">harbi1_16</name>
    <name evidence="9" type="ORF">c2_g1_i4</name>
</gene>
<evidence type="ECO:0000313" key="9">
    <source>
        <dbReference type="EMBL" id="JAI49949.1"/>
    </source>
</evidence>
<feature type="domain" description="DDE Tnp4" evidence="8">
    <location>
        <begin position="187"/>
        <end position="254"/>
    </location>
</feature>
<sequence>MSILCHINKINMEKEECLKTIINIVRIVNTVHEVFQDLNINSRRWWVRPVNISREEERFYKTCIKQLQEMDEEHFYKATRMRVANYNLLLSLLKPRLPRFAYRKPIPPDTRLVVTLIFLAQGCNFNILSWSFKLGVSTVRKIIYEICDAIWDELHDAYLLTPNSHELRDIANKFCVNTGMPNCLGAIDGKHIRIKSPRNSGSLYYNYKKTFSIVLMAVSDANYVFTYVDVGALGSQSDGGIFVRSACGKKLLNGHWKFLLTQTYRVQRTAFCIITSATVRFY</sequence>
<dbReference type="GO" id="GO:0005634">
    <property type="term" value="C:nucleus"/>
    <property type="evidence" value="ECO:0007669"/>
    <property type="project" value="UniProtKB-SubCell"/>
</dbReference>
<comment type="similarity">
    <text evidence="3">Belongs to the HARBI1 family.</text>
</comment>
<evidence type="ECO:0000256" key="5">
    <source>
        <dbReference type="ARBA" id="ARBA00022723"/>
    </source>
</evidence>
<dbReference type="GO" id="GO:0004518">
    <property type="term" value="F:nuclease activity"/>
    <property type="evidence" value="ECO:0007669"/>
    <property type="project" value="UniProtKB-KW"/>
</dbReference>
<dbReference type="InterPro" id="IPR045249">
    <property type="entry name" value="HARBI1-like"/>
</dbReference>
<comment type="subcellular location">
    <subcellularLocation>
        <location evidence="2">Nucleus</location>
    </subcellularLocation>
</comment>
<dbReference type="OrthoDB" id="6581217at2759"/>
<protein>
    <submittedName>
        <fullName evidence="9">Putative nuclease HARBI1</fullName>
    </submittedName>
</protein>
<dbReference type="GO" id="GO:0016787">
    <property type="term" value="F:hydrolase activity"/>
    <property type="evidence" value="ECO:0007669"/>
    <property type="project" value="UniProtKB-KW"/>
</dbReference>
<keyword evidence="5" id="KW-0479">Metal-binding</keyword>
<dbReference type="PANTHER" id="PTHR22930:SF269">
    <property type="entry name" value="NUCLEASE HARBI1-LIKE PROTEIN"/>
    <property type="match status" value="1"/>
</dbReference>
<evidence type="ECO:0000259" key="8">
    <source>
        <dbReference type="Pfam" id="PF13359"/>
    </source>
</evidence>
<proteinExistence type="inferred from homology"/>
<dbReference type="InterPro" id="IPR027806">
    <property type="entry name" value="HARBI1_dom"/>
</dbReference>
<dbReference type="AlphaFoldDB" id="A0A0K8WFX7"/>
<keyword evidence="6" id="KW-0378">Hydrolase</keyword>
<accession>A0A0K8WFX7</accession>
<dbReference type="PANTHER" id="PTHR22930">
    <property type="match status" value="1"/>
</dbReference>
<evidence type="ECO:0000256" key="7">
    <source>
        <dbReference type="ARBA" id="ARBA00023242"/>
    </source>
</evidence>
<reference evidence="9" key="1">
    <citation type="submission" date="2015-06" db="EMBL/GenBank/DDBJ databases">
        <authorList>
            <person name="Hoefler B.C."/>
            <person name="Straight P.D."/>
        </authorList>
    </citation>
    <scope>NUCLEOTIDE SEQUENCE</scope>
</reference>
<name>A0A0K8WFX7_BACLA</name>